<reference evidence="4" key="3">
    <citation type="submission" date="2025-04" db="UniProtKB">
        <authorList>
            <consortium name="RefSeq"/>
        </authorList>
    </citation>
    <scope>IDENTIFICATION</scope>
    <source>
        <strain evidence="4">CBS 304.34</strain>
    </source>
</reference>
<reference evidence="4" key="2">
    <citation type="submission" date="2020-04" db="EMBL/GenBank/DDBJ databases">
        <authorList>
            <consortium name="NCBI Genome Project"/>
        </authorList>
    </citation>
    <scope>NUCLEOTIDE SEQUENCE</scope>
    <source>
        <strain evidence="4">CBS 304.34</strain>
    </source>
</reference>
<dbReference type="Proteomes" id="UP000504636">
    <property type="component" value="Unplaced"/>
</dbReference>
<dbReference type="InterPro" id="IPR001810">
    <property type="entry name" value="F-box_dom"/>
</dbReference>
<evidence type="ECO:0000313" key="2">
    <source>
        <dbReference type="EMBL" id="KAF2811362.1"/>
    </source>
</evidence>
<dbReference type="OrthoDB" id="3226064at2759"/>
<evidence type="ECO:0000313" key="3">
    <source>
        <dbReference type="Proteomes" id="UP000504636"/>
    </source>
</evidence>
<evidence type="ECO:0000259" key="1">
    <source>
        <dbReference type="PROSITE" id="PS50181"/>
    </source>
</evidence>
<feature type="domain" description="F-box" evidence="1">
    <location>
        <begin position="5"/>
        <end position="53"/>
    </location>
</feature>
<dbReference type="GeneID" id="54458590"/>
<gene>
    <name evidence="2 4" type="ORF">BDZ99DRAFT_440158</name>
</gene>
<dbReference type="SUPFAM" id="SSF81383">
    <property type="entry name" value="F-box domain"/>
    <property type="match status" value="1"/>
</dbReference>
<name>A0A6A6YR26_9PEZI</name>
<dbReference type="Pfam" id="PF12937">
    <property type="entry name" value="F-box-like"/>
    <property type="match status" value="1"/>
</dbReference>
<protein>
    <recommendedName>
        <fullName evidence="1">F-box domain-containing protein</fullName>
    </recommendedName>
</protein>
<reference evidence="2 4" key="1">
    <citation type="journal article" date="2020" name="Stud. Mycol.">
        <title>101 Dothideomycetes genomes: a test case for predicting lifestyles and emergence of pathogens.</title>
        <authorList>
            <person name="Haridas S."/>
            <person name="Albert R."/>
            <person name="Binder M."/>
            <person name="Bloem J."/>
            <person name="Labutti K."/>
            <person name="Salamov A."/>
            <person name="Andreopoulos B."/>
            <person name="Baker S."/>
            <person name="Barry K."/>
            <person name="Bills G."/>
            <person name="Bluhm B."/>
            <person name="Cannon C."/>
            <person name="Castanera R."/>
            <person name="Culley D."/>
            <person name="Daum C."/>
            <person name="Ezra D."/>
            <person name="Gonzalez J."/>
            <person name="Henrissat B."/>
            <person name="Kuo A."/>
            <person name="Liang C."/>
            <person name="Lipzen A."/>
            <person name="Lutzoni F."/>
            <person name="Magnuson J."/>
            <person name="Mondo S."/>
            <person name="Nolan M."/>
            <person name="Ohm R."/>
            <person name="Pangilinan J."/>
            <person name="Park H.-J."/>
            <person name="Ramirez L."/>
            <person name="Alfaro M."/>
            <person name="Sun H."/>
            <person name="Tritt A."/>
            <person name="Yoshinaga Y."/>
            <person name="Zwiers L.-H."/>
            <person name="Turgeon B."/>
            <person name="Goodwin S."/>
            <person name="Spatafora J."/>
            <person name="Crous P."/>
            <person name="Grigoriev I."/>
        </authorList>
    </citation>
    <scope>NUCLEOTIDE SEQUENCE</scope>
    <source>
        <strain evidence="2 4">CBS 304.34</strain>
    </source>
</reference>
<dbReference type="InterPro" id="IPR036047">
    <property type="entry name" value="F-box-like_dom_sf"/>
</dbReference>
<dbReference type="AlphaFoldDB" id="A0A6A6YR26"/>
<dbReference type="PROSITE" id="PS50181">
    <property type="entry name" value="FBOX"/>
    <property type="match status" value="1"/>
</dbReference>
<dbReference type="RefSeq" id="XP_033578326.1">
    <property type="nucleotide sequence ID" value="XM_033717697.1"/>
</dbReference>
<keyword evidence="3" id="KW-1185">Reference proteome</keyword>
<proteinExistence type="predicted"/>
<evidence type="ECO:0000313" key="4">
    <source>
        <dbReference type="RefSeq" id="XP_033578326.1"/>
    </source>
</evidence>
<organism evidence="2">
    <name type="scientific">Mytilinidion resinicola</name>
    <dbReference type="NCBI Taxonomy" id="574789"/>
    <lineage>
        <taxon>Eukaryota</taxon>
        <taxon>Fungi</taxon>
        <taxon>Dikarya</taxon>
        <taxon>Ascomycota</taxon>
        <taxon>Pezizomycotina</taxon>
        <taxon>Dothideomycetes</taxon>
        <taxon>Pleosporomycetidae</taxon>
        <taxon>Mytilinidiales</taxon>
        <taxon>Mytilinidiaceae</taxon>
        <taxon>Mytilinidion</taxon>
    </lineage>
</organism>
<accession>A0A6A6YR26</accession>
<dbReference type="Gene3D" id="1.20.1280.50">
    <property type="match status" value="1"/>
</dbReference>
<dbReference type="EMBL" id="MU003698">
    <property type="protein sequence ID" value="KAF2811362.1"/>
    <property type="molecule type" value="Genomic_DNA"/>
</dbReference>
<sequence>MASSSRHLLGLPGELLEHVLSFLHPNDTVHFGRTCRSAYDFTRPSNKLLWRSAFLHVFDDPRDVWAELLPSSRALTKTREAGWDWHDELGRRMRVLRVFQDDDVDAIQGNHDEITGTIIDTFETAYIATGRNLTYLDQVFQASSNAERLVHDFHNGIENYCASNDTRVDRSMITRSMVPRQPVSPDSSKLHVFYGPTRREFASKPSRVGARAVVYDWSITGPDADHGPFIKDLSGQVNWTSMEAIASLMSRNFDSAKDVHLETPIGFRNNIRHLSPQNPEFPNDWAGVSGKWIGTYAFLDYRDLVHYNIAHGPEHGAGLESYEEATGDLMLLDLRLDESDEAKNDPRFRTPLPVCEDLPVLYFSGISRSHRSHTPRISIRGSASLVPGGREVRWRFLINYAGADQWQLEGVQPGGVRSGGIFGIWTHCDHDENGPIGPFCYYPYSLCENKEELDF</sequence>